<dbReference type="GO" id="GO:0015627">
    <property type="term" value="C:type II protein secretion system complex"/>
    <property type="evidence" value="ECO:0007669"/>
    <property type="project" value="TreeGrafter"/>
</dbReference>
<dbReference type="GO" id="GO:0009306">
    <property type="term" value="P:protein secretion"/>
    <property type="evidence" value="ECO:0007669"/>
    <property type="project" value="InterPro"/>
</dbReference>
<evidence type="ECO:0000313" key="4">
    <source>
        <dbReference type="Proteomes" id="UP000000719"/>
    </source>
</evidence>
<reference evidence="3 4" key="1">
    <citation type="journal article" date="2009" name="PLoS ONE">
        <title>Genome analysis of the anaerobic thermohalophilic bacterium Halothermothrix orenii.</title>
        <authorList>
            <person name="Mavromatis K."/>
            <person name="Ivanova N."/>
            <person name="Anderson I."/>
            <person name="Lykidis A."/>
            <person name="Hooper S.D."/>
            <person name="Sun H."/>
            <person name="Kunin V."/>
            <person name="Lapidus A."/>
            <person name="Hugenholtz P."/>
            <person name="Patel B."/>
            <person name="Kyrpides N.C."/>
        </authorList>
    </citation>
    <scope>NUCLEOTIDE SEQUENCE [LARGE SCALE GENOMIC DNA]</scope>
    <source>
        <strain evidence="4">H 168 / OCM 544 / DSM 9562</strain>
    </source>
</reference>
<dbReference type="InterPro" id="IPR001775">
    <property type="entry name" value="GspD/PilQ"/>
</dbReference>
<dbReference type="EMBL" id="CP001098">
    <property type="protein sequence ID" value="ACL70016.1"/>
    <property type="molecule type" value="Genomic_DNA"/>
</dbReference>
<dbReference type="PANTHER" id="PTHR30332:SF17">
    <property type="entry name" value="TYPE IV PILIATION SYSTEM PROTEIN DR_0774-RELATED"/>
    <property type="match status" value="1"/>
</dbReference>
<dbReference type="Gene3D" id="3.30.1370.130">
    <property type="match status" value="1"/>
</dbReference>
<dbReference type="HOGENOM" id="CLU_059922_0_0_9"/>
<evidence type="ECO:0000256" key="1">
    <source>
        <dbReference type="RuleBase" id="RU004003"/>
    </source>
</evidence>
<accession>B8CXJ7</accession>
<dbReference type="AlphaFoldDB" id="B8CXJ7"/>
<dbReference type="Proteomes" id="UP000000719">
    <property type="component" value="Chromosome"/>
</dbReference>
<dbReference type="RefSeq" id="WP_012636200.1">
    <property type="nucleotide sequence ID" value="NC_011899.1"/>
</dbReference>
<proteinExistence type="inferred from homology"/>
<feature type="domain" description="Type II/III secretion system secretin-like" evidence="2">
    <location>
        <begin position="232"/>
        <end position="384"/>
    </location>
</feature>
<dbReference type="PRINTS" id="PR00811">
    <property type="entry name" value="BCTERIALGSPD"/>
</dbReference>
<dbReference type="KEGG" id="hor:Hore_12660"/>
<comment type="similarity">
    <text evidence="1">Belongs to the bacterial secretin family.</text>
</comment>
<protein>
    <submittedName>
        <fullName evidence="3">Type II and III secretion system protein</fullName>
    </submittedName>
</protein>
<sequence length="385" mass="43192">MDRSIRINVLVLIFLLITTGVLLADESQPRVTIVFYETPLREALNEISLQTGVNIIPDYTVEGVVTADLNNVPLEKALEIILSGGGYTFYHKDNYYLVGLADPGSRNFGDLINTRIVDLENVSVSTVLSILPPHLKDYVYGNHKGDMLSISAPPTKMEKIINLIKRIDKPRKQIKITVVVSEVSTKELKKLGTGFLEYREKDNPSLNLKYDGSSLVLNGNIFENLLTRLEILQEEEKAKIHADPSIVVMDGEPAELFIGEKQTLFITEDEEIEYFKDIKVGISLKVTPRLISKDEMILDFSPSISHFVNSKLPEIAVRENTLDTTVRVASGQTAVIAGMTLQDDYNYKKSVPGLNKIPLLRWLFTKKVNDTGDRELLIFVTPTIK</sequence>
<name>B8CXJ7_HALOH</name>
<evidence type="ECO:0000259" key="2">
    <source>
        <dbReference type="Pfam" id="PF00263"/>
    </source>
</evidence>
<organism evidence="3 4">
    <name type="scientific">Halothermothrix orenii (strain H 168 / OCM 544 / DSM 9562)</name>
    <dbReference type="NCBI Taxonomy" id="373903"/>
    <lineage>
        <taxon>Bacteria</taxon>
        <taxon>Bacillati</taxon>
        <taxon>Bacillota</taxon>
        <taxon>Clostridia</taxon>
        <taxon>Halanaerobiales</taxon>
        <taxon>Halothermotrichaceae</taxon>
        <taxon>Halothermothrix</taxon>
    </lineage>
</organism>
<evidence type="ECO:0000313" key="3">
    <source>
        <dbReference type="EMBL" id="ACL70016.1"/>
    </source>
</evidence>
<dbReference type="PANTHER" id="PTHR30332">
    <property type="entry name" value="PROBABLE GENERAL SECRETION PATHWAY PROTEIN D"/>
    <property type="match status" value="1"/>
</dbReference>
<keyword evidence="4" id="KW-1185">Reference proteome</keyword>
<gene>
    <name evidence="3" type="ordered locus">Hore_12660</name>
</gene>
<dbReference type="eggNOG" id="COG4796">
    <property type="taxonomic scope" value="Bacteria"/>
</dbReference>
<dbReference type="InterPro" id="IPR050810">
    <property type="entry name" value="Bact_Secretion_Sys_Channel"/>
</dbReference>
<dbReference type="STRING" id="373903.Hore_12660"/>
<dbReference type="OrthoDB" id="43068at2"/>
<dbReference type="InterPro" id="IPR004846">
    <property type="entry name" value="T2SS/T3SS_dom"/>
</dbReference>
<dbReference type="Pfam" id="PF00263">
    <property type="entry name" value="Secretin"/>
    <property type="match status" value="1"/>
</dbReference>